<evidence type="ECO:0000259" key="10">
    <source>
        <dbReference type="PROSITE" id="PS51194"/>
    </source>
</evidence>
<feature type="domain" description="DEAD-box RNA helicase Q" evidence="11">
    <location>
        <begin position="13"/>
        <end position="41"/>
    </location>
</feature>
<evidence type="ECO:0000256" key="7">
    <source>
        <dbReference type="RuleBase" id="RU000492"/>
    </source>
</evidence>
<dbReference type="InterPro" id="IPR014014">
    <property type="entry name" value="RNA_helicase_DEAD_Q_motif"/>
</dbReference>
<evidence type="ECO:0000256" key="2">
    <source>
        <dbReference type="ARBA" id="ARBA00022801"/>
    </source>
</evidence>
<dbReference type="SUPFAM" id="SSF52540">
    <property type="entry name" value="P-loop containing nucleoside triphosphate hydrolases"/>
    <property type="match status" value="1"/>
</dbReference>
<dbReference type="InterPro" id="IPR014001">
    <property type="entry name" value="Helicase_ATP-bd"/>
</dbReference>
<evidence type="ECO:0000256" key="4">
    <source>
        <dbReference type="ARBA" id="ARBA00022840"/>
    </source>
</evidence>
<name>A0A212RCE7_9PROT</name>
<keyword evidence="3 7" id="KW-0347">Helicase</keyword>
<dbReference type="Pfam" id="PF00270">
    <property type="entry name" value="DEAD"/>
    <property type="match status" value="1"/>
</dbReference>
<dbReference type="GO" id="GO:0003724">
    <property type="term" value="F:RNA helicase activity"/>
    <property type="evidence" value="ECO:0007669"/>
    <property type="project" value="InterPro"/>
</dbReference>
<dbReference type="Pfam" id="PF00271">
    <property type="entry name" value="Helicase_C"/>
    <property type="match status" value="1"/>
</dbReference>
<dbReference type="PROSITE" id="PS51195">
    <property type="entry name" value="Q_MOTIF"/>
    <property type="match status" value="1"/>
</dbReference>
<reference evidence="12 13" key="1">
    <citation type="submission" date="2017-06" db="EMBL/GenBank/DDBJ databases">
        <authorList>
            <person name="Kim H.J."/>
            <person name="Triplett B.A."/>
        </authorList>
    </citation>
    <scope>NUCLEOTIDE SEQUENCE [LARGE SCALE GENOMIC DNA]</scope>
    <source>
        <strain evidence="12 13">B29T1</strain>
    </source>
</reference>
<evidence type="ECO:0000259" key="9">
    <source>
        <dbReference type="PROSITE" id="PS51192"/>
    </source>
</evidence>
<dbReference type="InterPro" id="IPR027417">
    <property type="entry name" value="P-loop_NTPase"/>
</dbReference>
<keyword evidence="4 7" id="KW-0067">ATP-binding</keyword>
<dbReference type="SMART" id="SM00487">
    <property type="entry name" value="DEXDc"/>
    <property type="match status" value="1"/>
</dbReference>
<evidence type="ECO:0000256" key="3">
    <source>
        <dbReference type="ARBA" id="ARBA00022806"/>
    </source>
</evidence>
<evidence type="ECO:0000256" key="1">
    <source>
        <dbReference type="ARBA" id="ARBA00022741"/>
    </source>
</evidence>
<evidence type="ECO:0000313" key="12">
    <source>
        <dbReference type="EMBL" id="SNB69888.1"/>
    </source>
</evidence>
<feature type="region of interest" description="Disordered" evidence="8">
    <location>
        <begin position="386"/>
        <end position="491"/>
    </location>
</feature>
<dbReference type="CDD" id="cd18787">
    <property type="entry name" value="SF2_C_DEAD"/>
    <property type="match status" value="1"/>
</dbReference>
<feature type="domain" description="Helicase ATP-binding" evidence="9">
    <location>
        <begin position="44"/>
        <end position="217"/>
    </location>
</feature>
<dbReference type="PANTHER" id="PTHR47959:SF13">
    <property type="entry name" value="ATP-DEPENDENT RNA HELICASE RHLE"/>
    <property type="match status" value="1"/>
</dbReference>
<dbReference type="GO" id="GO:0005524">
    <property type="term" value="F:ATP binding"/>
    <property type="evidence" value="ECO:0007669"/>
    <property type="project" value="UniProtKB-KW"/>
</dbReference>
<dbReference type="AlphaFoldDB" id="A0A212RCE7"/>
<dbReference type="PROSITE" id="PS51194">
    <property type="entry name" value="HELICASE_CTER"/>
    <property type="match status" value="1"/>
</dbReference>
<evidence type="ECO:0000256" key="8">
    <source>
        <dbReference type="SAM" id="MobiDB-lite"/>
    </source>
</evidence>
<dbReference type="Proteomes" id="UP000197065">
    <property type="component" value="Unassembled WGS sequence"/>
</dbReference>
<feature type="compositionally biased region" description="Low complexity" evidence="8">
    <location>
        <begin position="443"/>
        <end position="454"/>
    </location>
</feature>
<dbReference type="PROSITE" id="PS00039">
    <property type="entry name" value="DEAD_ATP_HELICASE"/>
    <property type="match status" value="1"/>
</dbReference>
<evidence type="ECO:0000313" key="13">
    <source>
        <dbReference type="Proteomes" id="UP000197065"/>
    </source>
</evidence>
<dbReference type="RefSeq" id="WP_322112136.1">
    <property type="nucleotide sequence ID" value="NZ_FYEH01000007.1"/>
</dbReference>
<protein>
    <submittedName>
        <fullName evidence="12">Superfamily II DNA and RNA helicase</fullName>
    </submittedName>
</protein>
<dbReference type="InterPro" id="IPR050079">
    <property type="entry name" value="DEAD_box_RNA_helicase"/>
</dbReference>
<dbReference type="GO" id="GO:0005829">
    <property type="term" value="C:cytosol"/>
    <property type="evidence" value="ECO:0007669"/>
    <property type="project" value="TreeGrafter"/>
</dbReference>
<organism evidence="12 13">
    <name type="scientific">Arboricoccus pini</name>
    <dbReference type="NCBI Taxonomy" id="1963835"/>
    <lineage>
        <taxon>Bacteria</taxon>
        <taxon>Pseudomonadati</taxon>
        <taxon>Pseudomonadota</taxon>
        <taxon>Alphaproteobacteria</taxon>
        <taxon>Geminicoccales</taxon>
        <taxon>Geminicoccaceae</taxon>
        <taxon>Arboricoccus</taxon>
    </lineage>
</organism>
<feature type="compositionally biased region" description="Basic and acidic residues" evidence="8">
    <location>
        <begin position="464"/>
        <end position="482"/>
    </location>
</feature>
<comment type="similarity">
    <text evidence="5 7">Belongs to the DEAD box helicase family.</text>
</comment>
<dbReference type="InterPro" id="IPR044742">
    <property type="entry name" value="DEAD/DEAH_RhlB"/>
</dbReference>
<feature type="compositionally biased region" description="Basic and acidic residues" evidence="8">
    <location>
        <begin position="389"/>
        <end position="402"/>
    </location>
</feature>
<accession>A0A212RCE7</accession>
<proteinExistence type="inferred from homology"/>
<dbReference type="InterPro" id="IPR000629">
    <property type="entry name" value="RNA-helicase_DEAD-box_CS"/>
</dbReference>
<dbReference type="GO" id="GO:0016787">
    <property type="term" value="F:hydrolase activity"/>
    <property type="evidence" value="ECO:0007669"/>
    <property type="project" value="UniProtKB-KW"/>
</dbReference>
<dbReference type="CDD" id="cd00268">
    <property type="entry name" value="DEADc"/>
    <property type="match status" value="1"/>
</dbReference>
<dbReference type="PROSITE" id="PS51192">
    <property type="entry name" value="HELICASE_ATP_BIND_1"/>
    <property type="match status" value="1"/>
</dbReference>
<keyword evidence="2 7" id="KW-0378">Hydrolase</keyword>
<dbReference type="SMART" id="SM00490">
    <property type="entry name" value="HELICc"/>
    <property type="match status" value="1"/>
</dbReference>
<feature type="short sequence motif" description="Q motif" evidence="6">
    <location>
        <begin position="13"/>
        <end position="41"/>
    </location>
</feature>
<dbReference type="GO" id="GO:0003676">
    <property type="term" value="F:nucleic acid binding"/>
    <property type="evidence" value="ECO:0007669"/>
    <property type="project" value="InterPro"/>
</dbReference>
<dbReference type="InterPro" id="IPR001650">
    <property type="entry name" value="Helicase_C-like"/>
</dbReference>
<evidence type="ECO:0000256" key="6">
    <source>
        <dbReference type="PROSITE-ProRule" id="PRU00552"/>
    </source>
</evidence>
<evidence type="ECO:0000259" key="11">
    <source>
        <dbReference type="PROSITE" id="PS51195"/>
    </source>
</evidence>
<dbReference type="InterPro" id="IPR011545">
    <property type="entry name" value="DEAD/DEAH_box_helicase_dom"/>
</dbReference>
<keyword evidence="1 7" id="KW-0547">Nucleotide-binding</keyword>
<sequence length="516" mass="56431">MSPADSMIAAPEAGFAAMGLRPEILRAIDEMGYSQPTPIQAEAIPYVLKRTDVIGIAQTGTGKTASFTLPMLDILAAGRARARMPRSLILSPTRELATQTARNFEIYGKYLNLSMALLIGGVGMGDQEKVLEKGVDVLIATPGRLIDWFERGRVLLGGVEVLVIDEADRMFDMGFMPDVERIVSLLLGRKQTLLFSATMPPEVRRLADRFLDHPIEIKVAPPATTAATVEDFIVEAGEDKKKTLAKLIRREGIEKAIIFCNRKREIGGVMRHLQRAGLNARDLHGDLEQHHRQLTLDQFTKGEVDFLVATDVAARGLDVSNMPCVINYDVPLNPDDYVHRIGRTGRAGRKGRAFTMVGPEDRKLLANVERVTQRNIKRLVVGEAGNDVIDDKDPGRDADMARTGRHRLARPSEPVPDADNSSPSPVAAGGRRRRRVETERPAAEPAPVVAASTARQPAKAASPARRDGAKGGRGSQEEKRSESPVLGFGDDVPAFMLQKVPARLRSRNVADESDED</sequence>
<dbReference type="EMBL" id="FYEH01000007">
    <property type="protein sequence ID" value="SNB69888.1"/>
    <property type="molecule type" value="Genomic_DNA"/>
</dbReference>
<dbReference type="PANTHER" id="PTHR47959">
    <property type="entry name" value="ATP-DEPENDENT RNA HELICASE RHLE-RELATED"/>
    <property type="match status" value="1"/>
</dbReference>
<evidence type="ECO:0000256" key="5">
    <source>
        <dbReference type="ARBA" id="ARBA00038437"/>
    </source>
</evidence>
<keyword evidence="13" id="KW-1185">Reference proteome</keyword>
<gene>
    <name evidence="12" type="ORF">SAMN07250955_10770</name>
</gene>
<feature type="domain" description="Helicase C-terminal" evidence="10">
    <location>
        <begin position="228"/>
        <end position="387"/>
    </location>
</feature>
<dbReference type="Gene3D" id="3.40.50.300">
    <property type="entry name" value="P-loop containing nucleotide triphosphate hydrolases"/>
    <property type="match status" value="2"/>
</dbReference>